<dbReference type="PROSITE" id="PS50261">
    <property type="entry name" value="G_PROTEIN_RECEP_F2_4"/>
    <property type="match status" value="1"/>
</dbReference>
<evidence type="ECO:0000256" key="3">
    <source>
        <dbReference type="ARBA" id="ARBA00022475"/>
    </source>
</evidence>
<feature type="region of interest" description="Disordered" evidence="11">
    <location>
        <begin position="474"/>
        <end position="494"/>
    </location>
</feature>
<evidence type="ECO:0000313" key="16">
    <source>
        <dbReference type="Proteomes" id="UP001283361"/>
    </source>
</evidence>
<dbReference type="PROSITE" id="PS00650">
    <property type="entry name" value="G_PROTEIN_RECEP_F2_2"/>
    <property type="match status" value="1"/>
</dbReference>
<keyword evidence="5 12" id="KW-1133">Transmembrane helix</keyword>
<feature type="domain" description="G-protein coupled receptors family 2 profile 1" evidence="13">
    <location>
        <begin position="54"/>
        <end position="141"/>
    </location>
</feature>
<dbReference type="Gene3D" id="1.20.1070.10">
    <property type="entry name" value="Rhodopsin 7-helix transmembrane proteins"/>
    <property type="match status" value="1"/>
</dbReference>
<feature type="transmembrane region" description="Helical" evidence="12">
    <location>
        <begin position="159"/>
        <end position="178"/>
    </location>
</feature>
<keyword evidence="9" id="KW-0325">Glycoprotein</keyword>
<dbReference type="InterPro" id="IPR036445">
    <property type="entry name" value="GPCR_2_extracell_dom_sf"/>
</dbReference>
<dbReference type="GO" id="GO:0007166">
    <property type="term" value="P:cell surface receptor signaling pathway"/>
    <property type="evidence" value="ECO:0007669"/>
    <property type="project" value="InterPro"/>
</dbReference>
<dbReference type="PROSITE" id="PS50227">
    <property type="entry name" value="G_PROTEIN_RECEP_F2_3"/>
    <property type="match status" value="1"/>
</dbReference>
<dbReference type="PRINTS" id="PR00249">
    <property type="entry name" value="GPCRSECRETIN"/>
</dbReference>
<evidence type="ECO:0000256" key="9">
    <source>
        <dbReference type="ARBA" id="ARBA00023180"/>
    </source>
</evidence>
<dbReference type="GO" id="GO:0017046">
    <property type="term" value="F:peptide hormone binding"/>
    <property type="evidence" value="ECO:0007669"/>
    <property type="project" value="TreeGrafter"/>
</dbReference>
<gene>
    <name evidence="15" type="ORF">RRG08_008994</name>
</gene>
<dbReference type="Gene3D" id="4.10.1240.10">
    <property type="entry name" value="GPCR, family 2, extracellular hormone receptor domain"/>
    <property type="match status" value="1"/>
</dbReference>
<evidence type="ECO:0000256" key="7">
    <source>
        <dbReference type="ARBA" id="ARBA00023136"/>
    </source>
</evidence>
<feature type="transmembrane region" description="Helical" evidence="12">
    <location>
        <begin position="245"/>
        <end position="270"/>
    </location>
</feature>
<evidence type="ECO:0000259" key="14">
    <source>
        <dbReference type="PROSITE" id="PS50261"/>
    </source>
</evidence>
<evidence type="ECO:0000256" key="2">
    <source>
        <dbReference type="ARBA" id="ARBA00005314"/>
    </source>
</evidence>
<dbReference type="InterPro" id="IPR017983">
    <property type="entry name" value="GPCR_2_secretin-like_CS"/>
</dbReference>
<accession>A0AAE1D5A8</accession>
<comment type="subcellular location">
    <subcellularLocation>
        <location evidence="1">Cell membrane</location>
        <topology evidence="1">Multi-pass membrane protein</topology>
    </subcellularLocation>
</comment>
<keyword evidence="3" id="KW-1003">Cell membrane</keyword>
<dbReference type="InterPro" id="IPR001879">
    <property type="entry name" value="GPCR_2_extracellular_dom"/>
</dbReference>
<feature type="transmembrane region" description="Helical" evidence="12">
    <location>
        <begin position="317"/>
        <end position="345"/>
    </location>
</feature>
<evidence type="ECO:0000256" key="10">
    <source>
        <dbReference type="ARBA" id="ARBA00023224"/>
    </source>
</evidence>
<keyword evidence="4 12" id="KW-0812">Transmembrane</keyword>
<name>A0AAE1D5A8_9GAST</name>
<evidence type="ECO:0000256" key="1">
    <source>
        <dbReference type="ARBA" id="ARBA00004651"/>
    </source>
</evidence>
<dbReference type="InterPro" id="IPR000832">
    <property type="entry name" value="GPCR_2_secretin-like"/>
</dbReference>
<dbReference type="Pfam" id="PF02793">
    <property type="entry name" value="HRM"/>
    <property type="match status" value="1"/>
</dbReference>
<dbReference type="SUPFAM" id="SSF111418">
    <property type="entry name" value="Hormone receptor domain"/>
    <property type="match status" value="1"/>
</dbReference>
<dbReference type="SMART" id="SM00008">
    <property type="entry name" value="HormR"/>
    <property type="match status" value="1"/>
</dbReference>
<dbReference type="GO" id="GO:0005886">
    <property type="term" value="C:plasma membrane"/>
    <property type="evidence" value="ECO:0007669"/>
    <property type="project" value="UniProtKB-SubCell"/>
</dbReference>
<feature type="transmembrane region" description="Helical" evidence="12">
    <location>
        <begin position="366"/>
        <end position="386"/>
    </location>
</feature>
<dbReference type="GO" id="GO:0007188">
    <property type="term" value="P:adenylate cyclase-modulating G protein-coupled receptor signaling pathway"/>
    <property type="evidence" value="ECO:0007669"/>
    <property type="project" value="TreeGrafter"/>
</dbReference>
<dbReference type="EMBL" id="JAWDGP010005385">
    <property type="protein sequence ID" value="KAK3757335.1"/>
    <property type="molecule type" value="Genomic_DNA"/>
</dbReference>
<proteinExistence type="inferred from homology"/>
<evidence type="ECO:0000256" key="5">
    <source>
        <dbReference type="ARBA" id="ARBA00022989"/>
    </source>
</evidence>
<evidence type="ECO:0000256" key="11">
    <source>
        <dbReference type="SAM" id="MobiDB-lite"/>
    </source>
</evidence>
<evidence type="ECO:0000313" key="15">
    <source>
        <dbReference type="EMBL" id="KAK3757335.1"/>
    </source>
</evidence>
<feature type="compositionally biased region" description="Polar residues" evidence="11">
    <location>
        <begin position="474"/>
        <end position="483"/>
    </location>
</feature>
<feature type="domain" description="G-protein coupled receptors family 2 profile 2" evidence="14">
    <location>
        <begin position="153"/>
        <end position="418"/>
    </location>
</feature>
<dbReference type="Pfam" id="PF00002">
    <property type="entry name" value="7tm_2"/>
    <property type="match status" value="1"/>
</dbReference>
<feature type="transmembrane region" description="Helical" evidence="12">
    <location>
        <begin position="406"/>
        <end position="426"/>
    </location>
</feature>
<dbReference type="PANTHER" id="PTHR45620">
    <property type="entry name" value="PDF RECEPTOR-LIKE PROTEIN-RELATED"/>
    <property type="match status" value="1"/>
</dbReference>
<organism evidence="15 16">
    <name type="scientific">Elysia crispata</name>
    <name type="common">lettuce slug</name>
    <dbReference type="NCBI Taxonomy" id="231223"/>
    <lineage>
        <taxon>Eukaryota</taxon>
        <taxon>Metazoa</taxon>
        <taxon>Spiralia</taxon>
        <taxon>Lophotrochozoa</taxon>
        <taxon>Mollusca</taxon>
        <taxon>Gastropoda</taxon>
        <taxon>Heterobranchia</taxon>
        <taxon>Euthyneura</taxon>
        <taxon>Panpulmonata</taxon>
        <taxon>Sacoglossa</taxon>
        <taxon>Placobranchoidea</taxon>
        <taxon>Plakobranchidae</taxon>
        <taxon>Elysia</taxon>
    </lineage>
</organism>
<dbReference type="Proteomes" id="UP001283361">
    <property type="component" value="Unassembled WGS sequence"/>
</dbReference>
<dbReference type="InterPro" id="IPR017981">
    <property type="entry name" value="GPCR_2-like_7TM"/>
</dbReference>
<keyword evidence="10" id="KW-0807">Transducer</keyword>
<keyword evidence="6" id="KW-0297">G-protein coupled receptor</keyword>
<keyword evidence="7 12" id="KW-0472">Membrane</keyword>
<dbReference type="PANTHER" id="PTHR45620:SF1">
    <property type="entry name" value="G-PROTEIN COUPLED RECEPTORS FAMILY 2 PROFILE 2 DOMAIN-CONTAINING PROTEIN"/>
    <property type="match status" value="1"/>
</dbReference>
<protein>
    <submittedName>
        <fullName evidence="15">Uncharacterized protein</fullName>
    </submittedName>
</protein>
<evidence type="ECO:0000256" key="12">
    <source>
        <dbReference type="SAM" id="Phobius"/>
    </source>
</evidence>
<reference evidence="15" key="1">
    <citation type="journal article" date="2023" name="G3 (Bethesda)">
        <title>A reference genome for the long-term kleptoplast-retaining sea slug Elysia crispata morphotype clarki.</title>
        <authorList>
            <person name="Eastman K.E."/>
            <person name="Pendleton A.L."/>
            <person name="Shaikh M.A."/>
            <person name="Suttiyut T."/>
            <person name="Ogas R."/>
            <person name="Tomko P."/>
            <person name="Gavelis G."/>
            <person name="Widhalm J.R."/>
            <person name="Wisecaver J.H."/>
        </authorList>
    </citation>
    <scope>NUCLEOTIDE SEQUENCE</scope>
    <source>
        <strain evidence="15">ECLA1</strain>
    </source>
</reference>
<keyword evidence="16" id="KW-1185">Reference proteome</keyword>
<evidence type="ECO:0000259" key="13">
    <source>
        <dbReference type="PROSITE" id="PS50227"/>
    </source>
</evidence>
<sequence length="662" mass="74589">MATSNRSPCLGLLGIVSSIAIFLPATLANNTLADRGLNDPVLQQKFRLYVASQTCHNLLANVSAPDDGGSYCPPVWDNILCWPSYVPAGKVVAQPCPSYVSKFKQEENATRRCTEDGTWEVHPNENYDGHYTDFAKCYDKRIPPVLMKHIPIITRISTIGYSISLATLVLAISILVFFKKLHCQRNTIHINLFMSFCLRAVISVTRNSVLVDGLALPSDVTYLEDGSVIFKPDGKHWECKLLNTLWLYALIANYFWIFVEGLYLHTLIFFAVFSQTKHFFKIYIIVGWVLPLIFILTWLLVRIVHYNELCWNIHSKGFYWIIEGPIILAICINFFFFLNIVRVLFTKIRDCNTRDPKRYKKLAKSTLVLIPMFGVYYIVFIILSQIDDPHVSLVHIYMELPINSFQGAVVAMLFCFFNGEVQAEILKKWDRHRLRNLSLTSGRSSRALSTGSFYIGRDRTSVCLGAISSHVTSPGDSEGNSLTGKVYADPNSLEDGTNGVRSAPMIENHQPLPRAPGAPKVSLRSHDSNLNWNLPSSQTSHHTESMGIVSHGQEGAGDRSLYKCGHGSQNHNGDIPEEEMVLMPVKNNTNSDSFSKPKRDCLSLVKGETIKEDENGQYRNISKQSKRNNQENVSKPQHLSNINQLPTLDDIDIIDESQPILN</sequence>
<dbReference type="AlphaFoldDB" id="A0AAE1D5A8"/>
<comment type="similarity">
    <text evidence="2">Belongs to the G-protein coupled receptor 2 family.</text>
</comment>
<keyword evidence="8" id="KW-0675">Receptor</keyword>
<dbReference type="InterPro" id="IPR050332">
    <property type="entry name" value="GPCR_2"/>
</dbReference>
<comment type="caution">
    <text evidence="15">The sequence shown here is derived from an EMBL/GenBank/DDBJ whole genome shotgun (WGS) entry which is preliminary data.</text>
</comment>
<evidence type="ECO:0000256" key="6">
    <source>
        <dbReference type="ARBA" id="ARBA00023040"/>
    </source>
</evidence>
<feature type="transmembrane region" description="Helical" evidence="12">
    <location>
        <begin position="282"/>
        <end position="305"/>
    </location>
</feature>
<evidence type="ECO:0000256" key="8">
    <source>
        <dbReference type="ARBA" id="ARBA00023170"/>
    </source>
</evidence>
<evidence type="ECO:0000256" key="4">
    <source>
        <dbReference type="ARBA" id="ARBA00022692"/>
    </source>
</evidence>
<dbReference type="GO" id="GO:0008528">
    <property type="term" value="F:G protein-coupled peptide receptor activity"/>
    <property type="evidence" value="ECO:0007669"/>
    <property type="project" value="TreeGrafter"/>
</dbReference>